<sequence>MFPEPKTENTGSTALSIFIAVLVLLMISGGISWFYFNSKSSAPESVATTTPTTSANDPVETASTTISDALQDLDAELAAIDADLNSTDDDVPTL</sequence>
<dbReference type="EMBL" id="LCMV01000006">
    <property type="protein sequence ID" value="KKU44433.1"/>
    <property type="molecule type" value="Genomic_DNA"/>
</dbReference>
<gene>
    <name evidence="2" type="ORF">UX60_C0006G0007</name>
</gene>
<reference evidence="2 3" key="1">
    <citation type="journal article" date="2015" name="Nature">
        <title>rRNA introns, odd ribosomes, and small enigmatic genomes across a large radiation of phyla.</title>
        <authorList>
            <person name="Brown C.T."/>
            <person name="Hug L.A."/>
            <person name="Thomas B.C."/>
            <person name="Sharon I."/>
            <person name="Castelle C.J."/>
            <person name="Singh A."/>
            <person name="Wilkins M.J."/>
            <person name="Williams K.H."/>
            <person name="Banfield J.F."/>
        </authorList>
    </citation>
    <scope>NUCLEOTIDE SEQUENCE [LARGE SCALE GENOMIC DNA]</scope>
</reference>
<feature type="transmembrane region" description="Helical" evidence="1">
    <location>
        <begin position="12"/>
        <end position="36"/>
    </location>
</feature>
<evidence type="ECO:0000256" key="1">
    <source>
        <dbReference type="SAM" id="Phobius"/>
    </source>
</evidence>
<keyword evidence="1" id="KW-0472">Membrane</keyword>
<proteinExistence type="predicted"/>
<keyword evidence="1" id="KW-0812">Transmembrane</keyword>
<evidence type="ECO:0000313" key="2">
    <source>
        <dbReference type="EMBL" id="KKU44433.1"/>
    </source>
</evidence>
<dbReference type="AlphaFoldDB" id="A0A0G1SR13"/>
<dbReference type="Proteomes" id="UP000034487">
    <property type="component" value="Unassembled WGS sequence"/>
</dbReference>
<protein>
    <submittedName>
        <fullName evidence="2">Uncharacterized protein</fullName>
    </submittedName>
</protein>
<evidence type="ECO:0000313" key="3">
    <source>
        <dbReference type="Proteomes" id="UP000034487"/>
    </source>
</evidence>
<accession>A0A0G1SR13</accession>
<organism evidence="2 3">
    <name type="scientific">Berkelbacteria bacterium GW2011_GWA2_46_7</name>
    <dbReference type="NCBI Taxonomy" id="1618335"/>
    <lineage>
        <taxon>Bacteria</taxon>
        <taxon>Candidatus Berkelbacteria</taxon>
    </lineage>
</organism>
<name>A0A0G1SR13_9BACT</name>
<comment type="caution">
    <text evidence="2">The sequence shown here is derived from an EMBL/GenBank/DDBJ whole genome shotgun (WGS) entry which is preliminary data.</text>
</comment>
<keyword evidence="1" id="KW-1133">Transmembrane helix</keyword>